<keyword evidence="7" id="KW-0233">DNA recombination</keyword>
<feature type="domain" description="Probable transposase IS891/IS1136/IS1341" evidence="8">
    <location>
        <begin position="168"/>
        <end position="280"/>
    </location>
</feature>
<evidence type="ECO:0000256" key="3">
    <source>
        <dbReference type="ARBA" id="ARBA00022578"/>
    </source>
</evidence>
<comment type="similarity">
    <text evidence="1">In the C-terminal section; belongs to the transposase 35 family.</text>
</comment>
<dbReference type="AlphaFoldDB" id="A0A7K4HL64"/>
<dbReference type="PANTHER" id="PTHR30405:SF25">
    <property type="entry name" value="RNA-GUIDED DNA ENDONUCLEASE INSQ-RELATED"/>
    <property type="match status" value="1"/>
</dbReference>
<organism evidence="11 12">
    <name type="scientific">Methanofollis tationis</name>
    <dbReference type="NCBI Taxonomy" id="81417"/>
    <lineage>
        <taxon>Archaea</taxon>
        <taxon>Methanobacteriati</taxon>
        <taxon>Methanobacteriota</taxon>
        <taxon>Stenosarchaea group</taxon>
        <taxon>Methanomicrobia</taxon>
        <taxon>Methanomicrobiales</taxon>
        <taxon>Methanomicrobiaceae</taxon>
        <taxon>Methanofollis</taxon>
    </lineage>
</organism>
<dbReference type="NCBIfam" id="NF040570">
    <property type="entry name" value="guided_TnpB"/>
    <property type="match status" value="1"/>
</dbReference>
<dbReference type="InterPro" id="IPR010095">
    <property type="entry name" value="Cas12f1-like_TNB"/>
</dbReference>
<evidence type="ECO:0000313" key="11">
    <source>
        <dbReference type="EMBL" id="NVO66014.1"/>
    </source>
</evidence>
<feature type="domain" description="Transposase putative helix-turn-helix" evidence="10">
    <location>
        <begin position="1"/>
        <end position="45"/>
    </location>
</feature>
<evidence type="ECO:0000256" key="5">
    <source>
        <dbReference type="ARBA" id="ARBA00022833"/>
    </source>
</evidence>
<keyword evidence="12" id="KW-1185">Reference proteome</keyword>
<evidence type="ECO:0000259" key="8">
    <source>
        <dbReference type="Pfam" id="PF01385"/>
    </source>
</evidence>
<evidence type="ECO:0000256" key="6">
    <source>
        <dbReference type="ARBA" id="ARBA00023125"/>
    </source>
</evidence>
<keyword evidence="6" id="KW-0238">DNA-binding</keyword>
<dbReference type="Proteomes" id="UP000570823">
    <property type="component" value="Unassembled WGS sequence"/>
</dbReference>
<sequence length="366" mass="41978">MLRAYRYRIYPTKSQVTLLEQTLEICRWVYNDTLALRKDAWEQEQRSIPLFETNKILTQWKRERPELKQVYAQTLQNVQVRVDLAFKAFFRRAKAGENPGYPRFKGKGRYDSFTYPQGQKGGFKLNGDHLHLSKIGDVKIVLHRPVEGTIKTLTVRRSSTGKWYACFSVEYDPTPAPQKETVVGIDVGLESFATLSNGEKIENPRFFRTDEKALAKAQRKLSKLEKGTPERKKARKIVAHVHERIANRRLNFAHQTSRQLVDRFGTIVFEDLNITHMQKNHHLAKSIADVAWNLFITITESKAEDAGSRVILVNPRNTSQICSRCGMIVAKTLSDRVHSCPHCGLVMDRDQNAAINIMRLGLQSQG</sequence>
<reference evidence="11 12" key="1">
    <citation type="submission" date="2020-06" db="EMBL/GenBank/DDBJ databases">
        <title>Methanofollis fontis sp. nov., a methanogen isolated from marine sediments near a cold seep at Four-Way Closure Ridge offshore southwestern Taiwan.</title>
        <authorList>
            <person name="Chen S.-C."/>
            <person name="Teng N.-H."/>
            <person name="Lin Y.-S."/>
            <person name="Lai M.-C."/>
            <person name="Chen H.-H."/>
            <person name="Wang C.-C."/>
        </authorList>
    </citation>
    <scope>NUCLEOTIDE SEQUENCE [LARGE SCALE GENOMIC DNA]</scope>
    <source>
        <strain evidence="11 12">DSM 2702</strain>
    </source>
</reference>
<proteinExistence type="inferred from homology"/>
<dbReference type="InterPro" id="IPR021027">
    <property type="entry name" value="Transposase_put_HTH"/>
</dbReference>
<keyword evidence="5" id="KW-0862">Zinc</keyword>
<dbReference type="InterPro" id="IPR051399">
    <property type="entry name" value="RNA-guided_DNA_endo/Transpos"/>
</dbReference>
<keyword evidence="3" id="KW-0815">Transposition</keyword>
<evidence type="ECO:0000259" key="10">
    <source>
        <dbReference type="Pfam" id="PF12323"/>
    </source>
</evidence>
<dbReference type="OrthoDB" id="33505at2157"/>
<dbReference type="InterPro" id="IPR001959">
    <property type="entry name" value="Transposase"/>
</dbReference>
<dbReference type="PANTHER" id="PTHR30405">
    <property type="entry name" value="TRANSPOSASE"/>
    <property type="match status" value="1"/>
</dbReference>
<name>A0A7K4HL64_9EURY</name>
<evidence type="ECO:0000313" key="12">
    <source>
        <dbReference type="Proteomes" id="UP000570823"/>
    </source>
</evidence>
<dbReference type="Pfam" id="PF01385">
    <property type="entry name" value="OrfB_IS605"/>
    <property type="match status" value="1"/>
</dbReference>
<dbReference type="EMBL" id="JABXWR010000001">
    <property type="protein sequence ID" value="NVO66014.1"/>
    <property type="molecule type" value="Genomic_DNA"/>
</dbReference>
<dbReference type="GO" id="GO:0032196">
    <property type="term" value="P:transposition"/>
    <property type="evidence" value="ECO:0007669"/>
    <property type="project" value="UniProtKB-KW"/>
</dbReference>
<evidence type="ECO:0000256" key="1">
    <source>
        <dbReference type="ARBA" id="ARBA00008761"/>
    </source>
</evidence>
<evidence type="ECO:0000256" key="7">
    <source>
        <dbReference type="ARBA" id="ARBA00023172"/>
    </source>
</evidence>
<feature type="domain" description="Cas12f1-like TNB" evidence="9">
    <location>
        <begin position="292"/>
        <end position="357"/>
    </location>
</feature>
<dbReference type="Pfam" id="PF12323">
    <property type="entry name" value="HTH_OrfB_IS605"/>
    <property type="match status" value="1"/>
</dbReference>
<dbReference type="GO" id="GO:0006310">
    <property type="term" value="P:DNA recombination"/>
    <property type="evidence" value="ECO:0007669"/>
    <property type="project" value="UniProtKB-KW"/>
</dbReference>
<dbReference type="Pfam" id="PF07282">
    <property type="entry name" value="Cas12f1-like_TNB"/>
    <property type="match status" value="1"/>
</dbReference>
<protein>
    <submittedName>
        <fullName evidence="11">IS200/IS605 family element transposase accessory protein TnpB</fullName>
    </submittedName>
</protein>
<comment type="caution">
    <text evidence="11">The sequence shown here is derived from an EMBL/GenBank/DDBJ whole genome shotgun (WGS) entry which is preliminary data.</text>
</comment>
<dbReference type="RefSeq" id="WP_176787588.1">
    <property type="nucleotide sequence ID" value="NZ_JABXWR010000001.1"/>
</dbReference>
<dbReference type="GO" id="GO:0003677">
    <property type="term" value="F:DNA binding"/>
    <property type="evidence" value="ECO:0007669"/>
    <property type="project" value="UniProtKB-KW"/>
</dbReference>
<dbReference type="GO" id="GO:0046872">
    <property type="term" value="F:metal ion binding"/>
    <property type="evidence" value="ECO:0007669"/>
    <property type="project" value="UniProtKB-KW"/>
</dbReference>
<gene>
    <name evidence="11" type="primary">tnpB</name>
    <name evidence="11" type="ORF">HWN36_01465</name>
</gene>
<evidence type="ECO:0000259" key="9">
    <source>
        <dbReference type="Pfam" id="PF07282"/>
    </source>
</evidence>
<keyword evidence="4" id="KW-0479">Metal-binding</keyword>
<comment type="similarity">
    <text evidence="2">In the N-terminal section; belongs to the transposase 2 family.</text>
</comment>
<evidence type="ECO:0000256" key="4">
    <source>
        <dbReference type="ARBA" id="ARBA00022723"/>
    </source>
</evidence>
<dbReference type="NCBIfam" id="TIGR01766">
    <property type="entry name" value="IS200/IS605 family accessory protein TnpB-like domain"/>
    <property type="match status" value="1"/>
</dbReference>
<accession>A0A7K4HL64</accession>
<evidence type="ECO:0000256" key="2">
    <source>
        <dbReference type="ARBA" id="ARBA00011044"/>
    </source>
</evidence>